<dbReference type="SUPFAM" id="SSF81321">
    <property type="entry name" value="Family A G protein-coupled receptor-like"/>
    <property type="match status" value="1"/>
</dbReference>
<accession>A0ABM1W0Z8</accession>
<keyword evidence="2 6" id="KW-0812">Transmembrane</keyword>
<feature type="transmembrane region" description="Helical" evidence="6">
    <location>
        <begin position="162"/>
        <end position="182"/>
    </location>
</feature>
<dbReference type="PRINTS" id="PR00237">
    <property type="entry name" value="GPCRRHODOPSN"/>
</dbReference>
<dbReference type="RefSeq" id="XP_035828341.1">
    <property type="nucleotide sequence ID" value="XM_035972448.1"/>
</dbReference>
<feature type="transmembrane region" description="Helical" evidence="6">
    <location>
        <begin position="391"/>
        <end position="413"/>
    </location>
</feature>
<dbReference type="PANTHER" id="PTHR46641:SF22">
    <property type="entry name" value="PROCTOLIN RECEPTOR, ISOFORM A"/>
    <property type="match status" value="1"/>
</dbReference>
<dbReference type="Pfam" id="PF00001">
    <property type="entry name" value="7tm_1"/>
    <property type="match status" value="1"/>
</dbReference>
<feature type="transmembrane region" description="Helical" evidence="6">
    <location>
        <begin position="123"/>
        <end position="141"/>
    </location>
</feature>
<evidence type="ECO:0000256" key="2">
    <source>
        <dbReference type="ARBA" id="ARBA00022692"/>
    </source>
</evidence>
<keyword evidence="8" id="KW-1185">Reference proteome</keyword>
<feature type="region of interest" description="Disordered" evidence="5">
    <location>
        <begin position="282"/>
        <end position="381"/>
    </location>
</feature>
<feature type="transmembrane region" description="Helical" evidence="6">
    <location>
        <begin position="212"/>
        <end position="238"/>
    </location>
</feature>
<name>A0ABM1W0Z8_APLCA</name>
<dbReference type="PANTHER" id="PTHR46641">
    <property type="entry name" value="FMRFAMIDE RECEPTOR-RELATED"/>
    <property type="match status" value="1"/>
</dbReference>
<evidence type="ECO:0000256" key="5">
    <source>
        <dbReference type="SAM" id="MobiDB-lite"/>
    </source>
</evidence>
<dbReference type="Gene3D" id="1.20.1070.10">
    <property type="entry name" value="Rhodopsin 7-helix transmembrane proteins"/>
    <property type="match status" value="2"/>
</dbReference>
<organism evidence="8 9">
    <name type="scientific">Aplysia californica</name>
    <name type="common">California sea hare</name>
    <dbReference type="NCBI Taxonomy" id="6500"/>
    <lineage>
        <taxon>Eukaryota</taxon>
        <taxon>Metazoa</taxon>
        <taxon>Spiralia</taxon>
        <taxon>Lophotrochozoa</taxon>
        <taxon>Mollusca</taxon>
        <taxon>Gastropoda</taxon>
        <taxon>Heterobranchia</taxon>
        <taxon>Euthyneura</taxon>
        <taxon>Tectipleura</taxon>
        <taxon>Aplysiida</taxon>
        <taxon>Aplysioidea</taxon>
        <taxon>Aplysiidae</taxon>
        <taxon>Aplysia</taxon>
    </lineage>
</organism>
<comment type="subcellular location">
    <subcellularLocation>
        <location evidence="1">Membrane</location>
    </subcellularLocation>
</comment>
<feature type="compositionally biased region" description="Low complexity" evidence="5">
    <location>
        <begin position="368"/>
        <end position="378"/>
    </location>
</feature>
<dbReference type="CDD" id="cd14978">
    <property type="entry name" value="7tmA_FMRFamide_R-like"/>
    <property type="match status" value="1"/>
</dbReference>
<feature type="compositionally biased region" description="Polar residues" evidence="5">
    <location>
        <begin position="312"/>
        <end position="326"/>
    </location>
</feature>
<sequence length="482" mass="53467">MASLMLLEPNVYAKNLTMTSSTPLEFLGNASDGTDVITSLQTTRFIVQTVLTPIIVVVGLLGNVLNILVLLQPNMRSSTNVYIMVLSLADSVYLAVNLALSFLACAKRGLPDFAYYFNPYGRFASNFSGNVAVWVCVIFTVERYVAVCHPIHGKIWCTVRRARFASLAVSALSLVNTLPTIFELEVVESSDGLRCRYTQFSQSDSYELGYTWWYVTLFTFIPLISLTIFNTVLIRALLLANRKREQLTLISIHSSSSSTSNGKGCYGNKKTTVQTYGHASLRNQISESSEVTSSGVRSSSTSSGRGASRVTLPTTPLLQNKTTSSSLPPPQLQQQQNHHQPHNQQLQQPQNQQEQSRTSGLLPATAASPSSSCSSSQKRQSRKLAREQNKVTLLLVTIVMIFLLCQLPWTALFLYKTYLSSYNLPSSSTELKIAGNICNLLGLLNASVNFYLYSCFSRRFRRTLAKLVFCCRRWNNSPTTTV</sequence>
<evidence type="ECO:0000313" key="9">
    <source>
        <dbReference type="RefSeq" id="XP_035828341.1"/>
    </source>
</evidence>
<protein>
    <submittedName>
        <fullName evidence="9">Neuropeptide Y receptor type 5-like</fullName>
    </submittedName>
</protein>
<dbReference type="PROSITE" id="PS50262">
    <property type="entry name" value="G_PROTEIN_RECEP_F1_2"/>
    <property type="match status" value="1"/>
</dbReference>
<evidence type="ECO:0000256" key="3">
    <source>
        <dbReference type="ARBA" id="ARBA00022989"/>
    </source>
</evidence>
<evidence type="ECO:0000256" key="6">
    <source>
        <dbReference type="SAM" id="Phobius"/>
    </source>
</evidence>
<feature type="compositionally biased region" description="Low complexity" evidence="5">
    <location>
        <begin position="286"/>
        <end position="311"/>
    </location>
</feature>
<feature type="transmembrane region" description="Helical" evidence="6">
    <location>
        <begin position="433"/>
        <end position="453"/>
    </location>
</feature>
<keyword evidence="4 6" id="KW-0472">Membrane</keyword>
<dbReference type="Proteomes" id="UP000694888">
    <property type="component" value="Unplaced"/>
</dbReference>
<dbReference type="InterPro" id="IPR000276">
    <property type="entry name" value="GPCR_Rhodpsn"/>
</dbReference>
<evidence type="ECO:0000256" key="4">
    <source>
        <dbReference type="ARBA" id="ARBA00023136"/>
    </source>
</evidence>
<feature type="compositionally biased region" description="Low complexity" evidence="5">
    <location>
        <begin position="332"/>
        <end position="353"/>
    </location>
</feature>
<evidence type="ECO:0000259" key="7">
    <source>
        <dbReference type="PROSITE" id="PS50262"/>
    </source>
</evidence>
<keyword evidence="3 6" id="KW-1133">Transmembrane helix</keyword>
<proteinExistence type="predicted"/>
<reference evidence="9" key="1">
    <citation type="submission" date="2025-08" db="UniProtKB">
        <authorList>
            <consortium name="RefSeq"/>
        </authorList>
    </citation>
    <scope>IDENTIFICATION</scope>
</reference>
<dbReference type="GeneID" id="101859201"/>
<evidence type="ECO:0000256" key="1">
    <source>
        <dbReference type="ARBA" id="ARBA00004370"/>
    </source>
</evidence>
<evidence type="ECO:0000313" key="8">
    <source>
        <dbReference type="Proteomes" id="UP000694888"/>
    </source>
</evidence>
<feature type="transmembrane region" description="Helical" evidence="6">
    <location>
        <begin position="81"/>
        <end position="103"/>
    </location>
</feature>
<dbReference type="InterPro" id="IPR052954">
    <property type="entry name" value="GPCR-Ligand_Int"/>
</dbReference>
<gene>
    <name evidence="9" type="primary">LOC101859201</name>
</gene>
<feature type="transmembrane region" description="Helical" evidence="6">
    <location>
        <begin position="45"/>
        <end position="69"/>
    </location>
</feature>
<feature type="domain" description="G-protein coupled receptors family 1 profile" evidence="7">
    <location>
        <begin position="62"/>
        <end position="453"/>
    </location>
</feature>
<dbReference type="InterPro" id="IPR017452">
    <property type="entry name" value="GPCR_Rhodpsn_7TM"/>
</dbReference>